<gene>
    <name evidence="1" type="ORF">HNQ66_000066</name>
</gene>
<dbReference type="Proteomes" id="UP000535406">
    <property type="component" value="Unassembled WGS sequence"/>
</dbReference>
<dbReference type="RefSeq" id="WP_184139699.1">
    <property type="nucleotide sequence ID" value="NZ_JACHIK010000001.1"/>
</dbReference>
<dbReference type="EMBL" id="JACHIK010000001">
    <property type="protein sequence ID" value="MBB5040688.1"/>
    <property type="molecule type" value="Genomic_DNA"/>
</dbReference>
<reference evidence="1 2" key="1">
    <citation type="submission" date="2020-08" db="EMBL/GenBank/DDBJ databases">
        <title>Genomic Encyclopedia of Type Strains, Phase IV (KMG-IV): sequencing the most valuable type-strain genomes for metagenomic binning, comparative biology and taxonomic classification.</title>
        <authorList>
            <person name="Goeker M."/>
        </authorList>
    </citation>
    <scope>NUCLEOTIDE SEQUENCE [LARGE SCALE GENOMIC DNA]</scope>
    <source>
        <strain evidence="1 2">DSM 21319</strain>
    </source>
</reference>
<sequence length="144" mass="15497">MIDEPLFGAADVANVLDEKETTVRRWHHSGFSRCFGRKSDYAVRYSARDIAGFAVARDLVKLKFPPPLAARVGAVVMRQEPAPDAVLAGTPDQIAAIGPDPGSGVMADRCNWRAPSATTTAITIPVGRIWRDVIDKAARIGAAR</sequence>
<keyword evidence="2" id="KW-1185">Reference proteome</keyword>
<accession>A0A7W7YQW2</accession>
<comment type="caution">
    <text evidence="1">The sequence shown here is derived from an EMBL/GenBank/DDBJ whole genome shotgun (WGS) entry which is preliminary data.</text>
</comment>
<name>A0A7W7YQW2_9HYPH</name>
<evidence type="ECO:0000313" key="2">
    <source>
        <dbReference type="Proteomes" id="UP000535406"/>
    </source>
</evidence>
<evidence type="ECO:0008006" key="3">
    <source>
        <dbReference type="Google" id="ProtNLM"/>
    </source>
</evidence>
<protein>
    <recommendedName>
        <fullName evidence="3">HTH merR-type domain-containing protein</fullName>
    </recommendedName>
</protein>
<dbReference type="AlphaFoldDB" id="A0A7W7YQW2"/>
<proteinExistence type="predicted"/>
<organism evidence="1 2">
    <name type="scientific">Shinella fusca</name>
    <dbReference type="NCBI Taxonomy" id="544480"/>
    <lineage>
        <taxon>Bacteria</taxon>
        <taxon>Pseudomonadati</taxon>
        <taxon>Pseudomonadota</taxon>
        <taxon>Alphaproteobacteria</taxon>
        <taxon>Hyphomicrobiales</taxon>
        <taxon>Rhizobiaceae</taxon>
        <taxon>Shinella</taxon>
    </lineage>
</organism>
<evidence type="ECO:0000313" key="1">
    <source>
        <dbReference type="EMBL" id="MBB5040688.1"/>
    </source>
</evidence>